<sequence>MNEEDETIIEQRREICSNLRRLAVHPVLMAANVSTPKNGEVSMSESKTNSEVVVLISGQEKDVNNSPRRVSVDSHFDAVKFAPVGISSPEIAKYAPSPNRPPRIPTSGTTTPRKSLARSVHSKPRSRFGEQPIHVDSYMLEEDSSFMQGYLKSNGNSPLRNMSAQASPNTRATSTHTSFKEMNRASSINTPRTPLMASPGGIGGVDEDEEIYKKVSNRNKLKYKRVKIKVLIEWIVFLVMLGNLISCLTIDNLKHKRFWGLEVWKWSLLVMVTFSGMLFTNWVMHFVVLVIELNFLFKKKVLYFVHSLKKSARVCLWLTLILITWLSLFNNGVNRSATATRILDYITWTIVSLLICSFLWLFKTLLLKLLASSFHVNTFFDRVQESIFHQYVLQVLSGPPLLESAGMLGRTNSASQFSFRSTKKGKPLKEGTKKAVIDMNKLYQMKQEKVSAWTMKMLVDVISNSGLSTISSSLDESDYYGNNEQVDKEITNEMEAIAAAYHIYRNVSQPGSNYVDEQDLRRFMLREEVDFVFPLIDVAETGQVDRKALTEWVVKVYNGRKALAHALNDTKTAVNQLNTLVTVLLIVIITLVWLLLVEIATTKVLVFLSSQLVAAAFLFGNTCKTIFEAIIFVFVMHPFDVGDRCVIDGVQMIVEEMNILTTVFLRYDMEKIYYPNSVLATKPISNFYRSPDMGDSLEFSIDFRTPVEKIGSLKDKIKKYLERTPQFWHPNHNMVVKEIENVNKIKMALFFNHTMNFQDYGEKIRRRSELVIEMKKIFDDLSIRYNLLSQEVQVVKSDLTR</sequence>
<evidence type="ECO:0000256" key="6">
    <source>
        <dbReference type="ARBA" id="ARBA00023065"/>
    </source>
</evidence>
<reference evidence="14" key="1">
    <citation type="submission" date="2023-02" db="EMBL/GenBank/DDBJ databases">
        <title>Genome of toxic invasive species Heracleum sosnowskyi carries increased number of genes despite the absence of recent whole-genome duplications.</title>
        <authorList>
            <person name="Schelkunov M."/>
            <person name="Shtratnikova V."/>
            <person name="Makarenko M."/>
            <person name="Klepikova A."/>
            <person name="Omelchenko D."/>
            <person name="Novikova G."/>
            <person name="Obukhova E."/>
            <person name="Bogdanov V."/>
            <person name="Penin A."/>
            <person name="Logacheva M."/>
        </authorList>
    </citation>
    <scope>NUCLEOTIDE SEQUENCE</scope>
    <source>
        <strain evidence="14">Hsosn_3</strain>
        <tissue evidence="14">Leaf</tissue>
    </source>
</reference>
<feature type="domain" description="Mechanosensitive ion channel protein Msy1/2-like transmembrane" evidence="13">
    <location>
        <begin position="220"/>
        <end position="374"/>
    </location>
</feature>
<dbReference type="InterPro" id="IPR058650">
    <property type="entry name" value="Msy1/2-like"/>
</dbReference>
<keyword evidence="5 11" id="KW-1133">Transmembrane helix</keyword>
<dbReference type="PANTHER" id="PTHR31618:SF20">
    <property type="entry name" value="MECHANOSENSITIVE ION CHANNEL PROTEIN 10"/>
    <property type="match status" value="1"/>
</dbReference>
<keyword evidence="8" id="KW-0407">Ion channel</keyword>
<feature type="transmembrane region" description="Helical" evidence="11">
    <location>
        <begin position="266"/>
        <end position="293"/>
    </location>
</feature>
<evidence type="ECO:0000256" key="11">
    <source>
        <dbReference type="SAM" id="Phobius"/>
    </source>
</evidence>
<feature type="transmembrane region" description="Helical" evidence="11">
    <location>
        <begin position="345"/>
        <end position="362"/>
    </location>
</feature>
<dbReference type="SUPFAM" id="SSF50182">
    <property type="entry name" value="Sm-like ribonucleoproteins"/>
    <property type="match status" value="1"/>
</dbReference>
<evidence type="ECO:0000313" key="15">
    <source>
        <dbReference type="Proteomes" id="UP001237642"/>
    </source>
</evidence>
<protein>
    <recommendedName>
        <fullName evidence="9">Mechanosensitive ion channel protein</fullName>
    </recommendedName>
</protein>
<dbReference type="Pfam" id="PF25886">
    <property type="entry name" value="Msy1"/>
    <property type="match status" value="1"/>
</dbReference>
<evidence type="ECO:0000256" key="4">
    <source>
        <dbReference type="ARBA" id="ARBA00022692"/>
    </source>
</evidence>
<evidence type="ECO:0000259" key="12">
    <source>
        <dbReference type="Pfam" id="PF00924"/>
    </source>
</evidence>
<evidence type="ECO:0000256" key="2">
    <source>
        <dbReference type="ARBA" id="ARBA00008017"/>
    </source>
</evidence>
<feature type="transmembrane region" description="Helical" evidence="11">
    <location>
        <begin position="228"/>
        <end position="246"/>
    </location>
</feature>
<evidence type="ECO:0000256" key="3">
    <source>
        <dbReference type="ARBA" id="ARBA00022448"/>
    </source>
</evidence>
<evidence type="ECO:0000256" key="8">
    <source>
        <dbReference type="ARBA" id="ARBA00023303"/>
    </source>
</evidence>
<organism evidence="14 15">
    <name type="scientific">Heracleum sosnowskyi</name>
    <dbReference type="NCBI Taxonomy" id="360622"/>
    <lineage>
        <taxon>Eukaryota</taxon>
        <taxon>Viridiplantae</taxon>
        <taxon>Streptophyta</taxon>
        <taxon>Embryophyta</taxon>
        <taxon>Tracheophyta</taxon>
        <taxon>Spermatophyta</taxon>
        <taxon>Magnoliopsida</taxon>
        <taxon>eudicotyledons</taxon>
        <taxon>Gunneridae</taxon>
        <taxon>Pentapetalae</taxon>
        <taxon>asterids</taxon>
        <taxon>campanulids</taxon>
        <taxon>Apiales</taxon>
        <taxon>Apiaceae</taxon>
        <taxon>Apioideae</taxon>
        <taxon>apioid superclade</taxon>
        <taxon>Tordylieae</taxon>
        <taxon>Tordyliinae</taxon>
        <taxon>Heracleum</taxon>
    </lineage>
</organism>
<dbReference type="GO" id="GO:0008381">
    <property type="term" value="F:mechanosensitive monoatomic ion channel activity"/>
    <property type="evidence" value="ECO:0007669"/>
    <property type="project" value="TreeGrafter"/>
</dbReference>
<evidence type="ECO:0000313" key="14">
    <source>
        <dbReference type="EMBL" id="KAK1372611.1"/>
    </source>
</evidence>
<dbReference type="GO" id="GO:0050982">
    <property type="term" value="P:detection of mechanical stimulus"/>
    <property type="evidence" value="ECO:0007669"/>
    <property type="project" value="UniProtKB-ARBA"/>
</dbReference>
<keyword evidence="6" id="KW-0406">Ion transport</keyword>
<dbReference type="FunFam" id="2.30.30.60:FF:000003">
    <property type="entry name" value="Predicted mechanosensitive ion channel"/>
    <property type="match status" value="1"/>
</dbReference>
<evidence type="ECO:0000259" key="13">
    <source>
        <dbReference type="Pfam" id="PF25886"/>
    </source>
</evidence>
<feature type="transmembrane region" description="Helical" evidence="11">
    <location>
        <begin position="612"/>
        <end position="635"/>
    </location>
</feature>
<comment type="caution">
    <text evidence="14">The sequence shown here is derived from an EMBL/GenBank/DDBJ whole genome shotgun (WGS) entry which is preliminary data.</text>
</comment>
<comment type="subcellular location">
    <subcellularLocation>
        <location evidence="1">Endomembrane system</location>
        <topology evidence="1">Multi-pass membrane protein</topology>
    </subcellularLocation>
    <subcellularLocation>
        <location evidence="9">Membrane</location>
    </subcellularLocation>
</comment>
<dbReference type="PANTHER" id="PTHR31618">
    <property type="entry name" value="MECHANOSENSITIVE ION CHANNEL PROTEIN 5"/>
    <property type="match status" value="1"/>
</dbReference>
<keyword evidence="3" id="KW-0813">Transport</keyword>
<evidence type="ECO:0000256" key="1">
    <source>
        <dbReference type="ARBA" id="ARBA00004127"/>
    </source>
</evidence>
<keyword evidence="4 11" id="KW-0812">Transmembrane</keyword>
<dbReference type="Pfam" id="PF00924">
    <property type="entry name" value="MS_channel_2nd"/>
    <property type="match status" value="1"/>
</dbReference>
<dbReference type="InterPro" id="IPR016688">
    <property type="entry name" value="MscS-like_plants/fungi"/>
</dbReference>
<dbReference type="InterPro" id="IPR023408">
    <property type="entry name" value="MscS_beta-dom_sf"/>
</dbReference>
<reference evidence="14" key="2">
    <citation type="submission" date="2023-05" db="EMBL/GenBank/DDBJ databases">
        <authorList>
            <person name="Schelkunov M.I."/>
        </authorList>
    </citation>
    <scope>NUCLEOTIDE SEQUENCE</scope>
    <source>
        <strain evidence="14">Hsosn_3</strain>
        <tissue evidence="14">Leaf</tissue>
    </source>
</reference>
<dbReference type="InterPro" id="IPR006685">
    <property type="entry name" value="MscS_channel_2nd"/>
</dbReference>
<dbReference type="GO" id="GO:0005886">
    <property type="term" value="C:plasma membrane"/>
    <property type="evidence" value="ECO:0007669"/>
    <property type="project" value="UniProtKB-UniRule"/>
</dbReference>
<dbReference type="GO" id="GO:0006820">
    <property type="term" value="P:monoatomic anion transport"/>
    <property type="evidence" value="ECO:0007669"/>
    <property type="project" value="TreeGrafter"/>
</dbReference>
<dbReference type="InterPro" id="IPR010920">
    <property type="entry name" value="LSM_dom_sf"/>
</dbReference>
<feature type="domain" description="Mechanosensitive ion channel MscS" evidence="12">
    <location>
        <begin position="631"/>
        <end position="687"/>
    </location>
</feature>
<evidence type="ECO:0000256" key="5">
    <source>
        <dbReference type="ARBA" id="ARBA00022989"/>
    </source>
</evidence>
<dbReference type="EMBL" id="JAUIZM010000007">
    <property type="protein sequence ID" value="KAK1372611.1"/>
    <property type="molecule type" value="Genomic_DNA"/>
</dbReference>
<evidence type="ECO:0000256" key="10">
    <source>
        <dbReference type="SAM" id="MobiDB-lite"/>
    </source>
</evidence>
<feature type="transmembrane region" description="Helical" evidence="11">
    <location>
        <begin position="580"/>
        <end position="600"/>
    </location>
</feature>
<name>A0AAD8HTK0_9APIA</name>
<keyword evidence="7 9" id="KW-0472">Membrane</keyword>
<accession>A0AAD8HTK0</accession>
<comment type="similarity">
    <text evidence="2 9">Belongs to the MscS (TC 1.A.23) family.</text>
</comment>
<gene>
    <name evidence="14" type="ORF">POM88_028804</name>
</gene>
<evidence type="ECO:0000256" key="7">
    <source>
        <dbReference type="ARBA" id="ARBA00023136"/>
    </source>
</evidence>
<evidence type="ECO:0000256" key="9">
    <source>
        <dbReference type="PIRNR" id="PIRNR017209"/>
    </source>
</evidence>
<dbReference type="Gene3D" id="2.30.30.60">
    <property type="match status" value="1"/>
</dbReference>
<feature type="transmembrane region" description="Helical" evidence="11">
    <location>
        <begin position="314"/>
        <end position="333"/>
    </location>
</feature>
<keyword evidence="15" id="KW-1185">Reference proteome</keyword>
<feature type="region of interest" description="Disordered" evidence="10">
    <location>
        <begin position="92"/>
        <end position="128"/>
    </location>
</feature>
<proteinExistence type="inferred from homology"/>
<dbReference type="Proteomes" id="UP001237642">
    <property type="component" value="Unassembled WGS sequence"/>
</dbReference>
<dbReference type="AlphaFoldDB" id="A0AAD8HTK0"/>
<dbReference type="PIRSF" id="PIRSF017209">
    <property type="entry name" value="Memb_At2g17000_prd"/>
    <property type="match status" value="1"/>
</dbReference>